<dbReference type="FunFam" id="1.10.287.130:FF:000002">
    <property type="entry name" value="Two-component osmosensing histidine kinase"/>
    <property type="match status" value="1"/>
</dbReference>
<feature type="transmembrane region" description="Helical" evidence="18">
    <location>
        <begin position="262"/>
        <end position="289"/>
    </location>
</feature>
<dbReference type="SUPFAM" id="SSF55785">
    <property type="entry name" value="PYP-like sensor domain (PAS domain)"/>
    <property type="match status" value="2"/>
</dbReference>
<keyword evidence="4" id="KW-1003">Cell membrane</keyword>
<evidence type="ECO:0000256" key="4">
    <source>
        <dbReference type="ARBA" id="ARBA00022475"/>
    </source>
</evidence>
<dbReference type="SUPFAM" id="SSF55874">
    <property type="entry name" value="ATPase domain of HSP90 chaperone/DNA topoisomerase II/histidine kinase"/>
    <property type="match status" value="1"/>
</dbReference>
<keyword evidence="5 17" id="KW-0597">Phosphoprotein</keyword>
<evidence type="ECO:0000259" key="19">
    <source>
        <dbReference type="PROSITE" id="PS50109"/>
    </source>
</evidence>
<dbReference type="InterPro" id="IPR003660">
    <property type="entry name" value="HAMP_dom"/>
</dbReference>
<comment type="subunit">
    <text evidence="14">At low DSF concentrations, interacts with RpfF.</text>
</comment>
<dbReference type="CDD" id="cd00130">
    <property type="entry name" value="PAS"/>
    <property type="match status" value="2"/>
</dbReference>
<dbReference type="GO" id="GO:0000155">
    <property type="term" value="F:phosphorelay sensor kinase activity"/>
    <property type="evidence" value="ECO:0007669"/>
    <property type="project" value="InterPro"/>
</dbReference>
<dbReference type="Proteomes" id="UP000256845">
    <property type="component" value="Unassembled WGS sequence"/>
</dbReference>
<keyword evidence="10" id="KW-0067">ATP-binding</keyword>
<evidence type="ECO:0000256" key="7">
    <source>
        <dbReference type="ARBA" id="ARBA00022692"/>
    </source>
</evidence>
<dbReference type="Pfam" id="PF13426">
    <property type="entry name" value="PAS_9"/>
    <property type="match status" value="2"/>
</dbReference>
<protein>
    <recommendedName>
        <fullName evidence="15">Sensory/regulatory protein RpfC</fullName>
        <ecNumber evidence="3">2.7.13.3</ecNumber>
    </recommendedName>
</protein>
<dbReference type="CDD" id="cd00088">
    <property type="entry name" value="HPT"/>
    <property type="match status" value="1"/>
</dbReference>
<dbReference type="CDD" id="cd17546">
    <property type="entry name" value="REC_hyHK_CKI1_RcsC-like"/>
    <property type="match status" value="1"/>
</dbReference>
<dbReference type="SMART" id="SM00086">
    <property type="entry name" value="PAC"/>
    <property type="match status" value="2"/>
</dbReference>
<dbReference type="InterPro" id="IPR036097">
    <property type="entry name" value="HisK_dim/P_sf"/>
</dbReference>
<evidence type="ECO:0000259" key="24">
    <source>
        <dbReference type="PROSITE" id="PS50894"/>
    </source>
</evidence>
<evidence type="ECO:0000256" key="5">
    <source>
        <dbReference type="ARBA" id="ARBA00022553"/>
    </source>
</evidence>
<dbReference type="PROSITE" id="PS50894">
    <property type="entry name" value="HPT"/>
    <property type="match status" value="1"/>
</dbReference>
<evidence type="ECO:0000256" key="8">
    <source>
        <dbReference type="ARBA" id="ARBA00022741"/>
    </source>
</evidence>
<reference evidence="25 26" key="1">
    <citation type="submission" date="2018-07" db="EMBL/GenBank/DDBJ databases">
        <title>Genomic Encyclopedia of Type Strains, Phase III (KMG-III): the genomes of soil and plant-associated and newly described type strains.</title>
        <authorList>
            <person name="Whitman W."/>
        </authorList>
    </citation>
    <scope>NUCLEOTIDE SEQUENCE [LARGE SCALE GENOMIC DNA]</scope>
    <source>
        <strain evidence="25 26">CECT 8488</strain>
    </source>
</reference>
<dbReference type="CDD" id="cd00082">
    <property type="entry name" value="HisKA"/>
    <property type="match status" value="1"/>
</dbReference>
<feature type="transmembrane region" description="Helical" evidence="18">
    <location>
        <begin position="20"/>
        <end position="40"/>
    </location>
</feature>
<dbReference type="InterPro" id="IPR036641">
    <property type="entry name" value="HPT_dom_sf"/>
</dbReference>
<feature type="domain" description="PAS" evidence="21">
    <location>
        <begin position="468"/>
        <end position="515"/>
    </location>
</feature>
<keyword evidence="13 18" id="KW-0472">Membrane</keyword>
<dbReference type="PANTHER" id="PTHR45339:SF1">
    <property type="entry name" value="HYBRID SIGNAL TRANSDUCTION HISTIDINE KINASE J"/>
    <property type="match status" value="1"/>
</dbReference>
<dbReference type="GO" id="GO:0005524">
    <property type="term" value="F:ATP binding"/>
    <property type="evidence" value="ECO:0007669"/>
    <property type="project" value="UniProtKB-KW"/>
</dbReference>
<evidence type="ECO:0000256" key="3">
    <source>
        <dbReference type="ARBA" id="ARBA00012438"/>
    </source>
</evidence>
<evidence type="ECO:0000256" key="9">
    <source>
        <dbReference type="ARBA" id="ARBA00022777"/>
    </source>
</evidence>
<dbReference type="InterPro" id="IPR011006">
    <property type="entry name" value="CheY-like_superfamily"/>
</dbReference>
<keyword evidence="7 18" id="KW-0812">Transmembrane</keyword>
<dbReference type="GO" id="GO:0006355">
    <property type="term" value="P:regulation of DNA-templated transcription"/>
    <property type="evidence" value="ECO:0007669"/>
    <property type="project" value="InterPro"/>
</dbReference>
<dbReference type="InterPro" id="IPR000014">
    <property type="entry name" value="PAS"/>
</dbReference>
<dbReference type="Pfam" id="PF00072">
    <property type="entry name" value="Response_reg"/>
    <property type="match status" value="1"/>
</dbReference>
<evidence type="ECO:0000259" key="21">
    <source>
        <dbReference type="PROSITE" id="PS50112"/>
    </source>
</evidence>
<dbReference type="EC" id="2.7.13.3" evidence="3"/>
<dbReference type="InterPro" id="IPR003661">
    <property type="entry name" value="HisK_dim/P_dom"/>
</dbReference>
<dbReference type="InterPro" id="IPR000700">
    <property type="entry name" value="PAS-assoc_C"/>
</dbReference>
<evidence type="ECO:0000256" key="13">
    <source>
        <dbReference type="ARBA" id="ARBA00023136"/>
    </source>
</evidence>
<dbReference type="FunFam" id="3.30.565.10:FF:000010">
    <property type="entry name" value="Sensor histidine kinase RcsC"/>
    <property type="match status" value="1"/>
</dbReference>
<evidence type="ECO:0000313" key="25">
    <source>
        <dbReference type="EMBL" id="RED54083.1"/>
    </source>
</evidence>
<dbReference type="Gene3D" id="1.20.120.160">
    <property type="entry name" value="HPT domain"/>
    <property type="match status" value="1"/>
</dbReference>
<gene>
    <name evidence="25" type="ORF">DFP90_101886</name>
</gene>
<keyword evidence="26" id="KW-1185">Reference proteome</keyword>
<comment type="caution">
    <text evidence="25">The sequence shown here is derived from an EMBL/GenBank/DDBJ whole genome shotgun (WGS) entry which is preliminary data.</text>
</comment>
<feature type="domain" description="Response regulatory" evidence="20">
    <location>
        <begin position="861"/>
        <end position="980"/>
    </location>
</feature>
<feature type="modified residue" description="4-aspartylphosphate" evidence="17">
    <location>
        <position position="910"/>
    </location>
</feature>
<comment type="catalytic activity">
    <reaction evidence="1">
        <text>ATP + protein L-histidine = ADP + protein N-phospho-L-histidine.</text>
        <dbReference type="EC" id="2.7.13.3"/>
    </reaction>
</comment>
<dbReference type="Gene3D" id="6.10.340.10">
    <property type="match status" value="1"/>
</dbReference>
<evidence type="ECO:0000256" key="15">
    <source>
        <dbReference type="ARBA" id="ARBA00068150"/>
    </source>
</evidence>
<evidence type="ECO:0000256" key="2">
    <source>
        <dbReference type="ARBA" id="ARBA00004651"/>
    </source>
</evidence>
<feature type="domain" description="PAC" evidence="22">
    <location>
        <begin position="541"/>
        <end position="593"/>
    </location>
</feature>
<evidence type="ECO:0000256" key="17">
    <source>
        <dbReference type="PROSITE-ProRule" id="PRU00169"/>
    </source>
</evidence>
<dbReference type="AlphaFoldDB" id="A0A3D9HX52"/>
<dbReference type="InterPro" id="IPR001789">
    <property type="entry name" value="Sig_transdc_resp-reg_receiver"/>
</dbReference>
<dbReference type="SMART" id="SM00304">
    <property type="entry name" value="HAMP"/>
    <property type="match status" value="1"/>
</dbReference>
<evidence type="ECO:0000256" key="10">
    <source>
        <dbReference type="ARBA" id="ARBA00022840"/>
    </source>
</evidence>
<dbReference type="Pfam" id="PF00512">
    <property type="entry name" value="HisKA"/>
    <property type="match status" value="1"/>
</dbReference>
<dbReference type="PROSITE" id="PS50885">
    <property type="entry name" value="HAMP"/>
    <property type="match status" value="1"/>
</dbReference>
<dbReference type="Pfam" id="PF00672">
    <property type="entry name" value="HAMP"/>
    <property type="match status" value="1"/>
</dbReference>
<sequence>MIRLLKHLFLPDRGSLFSILLKRTMPVSLLALGLAGYIILERADNTRLKKVDAELEELDVFGSALLETRLNSIIDQARNLSESSLIINGLIDHEGRDFYMPPFFRSLKIASPADVEVSLTDYKGRILYQNSGQAEPMLPTNEWLETVVDEGTPYFATDPSQLFMAFPVHYAGLPEGALIARIGHSQMENLFRLNLAGADSYVSIPGSFLMAGSGRYQRWNSDTPPSLDSSAFFSRRTALSEHFDLALTITLPREAGIAELKWVYDFLIAALVIAVITSIASIILSATLAGKQLAPLIRSIESIQSMQDTRIRMPATGADEIRQVGKRLNRMLDKLHRTSTSRDYLDSIFSGILDGIITIDLDGTIETVNQASLQLFGYEEAELIGKDVSILLPKDERSAHKKYVRQSELYGTRIISRSRNLKGLRKDQTTFDLELMVTPLGQEKPRGFVGVCRDITDRLKAAQRLADSEVRYRSILESASDGYLYLDPALGIIVDTNDALLHMCGYQKDDVVGRSPSFLFTRDSHSTLANHGGENINGQPKPIEISLKCKDGSIRHVRYNLNSAQDNHGKILAQFAILTDLTHEVQLRQTLELARQEAENIARMKSDFLANMSHEIRTPMNGVIGMLELLADTRLTKTQKNYIETALKSADMQLSVINDILDYSKIEAGKLSLEETEFNLRELFKDVITLHRASAETKELVLTCQLPEDLPERYMGDPTRLRQVVVNLVGNAIKFTDQGSVTITCREKQHRPDRSTLEIRVIDTGIGIEAEKIDQLFQPFSQADSSTTRKFGGTGLGLMISKSILDAMQGTIGVESTLGQGTEFWLELQLPLATGEQTPPPVSVSAVMDQSAGPLRLDDCRILLVEDTLINQKVAHGILKTYGCSIDLAEDGLQAVDQYKNQDYDLVLMDVQMPKLDGFGATKRIRQFEKEVGKARVPIVALTAHALKSDRELSLQNDMDDHLAKPFRKEDLELILRQWLKNGVSTDTSPIEATDEEGQPDAISLDLSVLQQLQVNLDHNTAMLGEIILEFEKMLPDLCTNMYDAIKSDDKAGRIRSAHSLKACAASLGAMGISETARRIEQADEIASQQDLIAQVQEIETEFQAIKPRLNEFLEQQSS</sequence>
<evidence type="ECO:0000256" key="12">
    <source>
        <dbReference type="ARBA" id="ARBA00023012"/>
    </source>
</evidence>
<proteinExistence type="predicted"/>
<dbReference type="SMART" id="SM00448">
    <property type="entry name" value="REC"/>
    <property type="match status" value="1"/>
</dbReference>
<evidence type="ECO:0000256" key="1">
    <source>
        <dbReference type="ARBA" id="ARBA00000085"/>
    </source>
</evidence>
<evidence type="ECO:0000259" key="23">
    <source>
        <dbReference type="PROSITE" id="PS50885"/>
    </source>
</evidence>
<feature type="domain" description="HPt" evidence="24">
    <location>
        <begin position="1020"/>
        <end position="1117"/>
    </location>
</feature>
<feature type="domain" description="PAC" evidence="22">
    <location>
        <begin position="417"/>
        <end position="467"/>
    </location>
</feature>
<feature type="domain" description="HAMP" evidence="23">
    <location>
        <begin position="308"/>
        <end position="340"/>
    </location>
</feature>
<dbReference type="PROSITE" id="PS50113">
    <property type="entry name" value="PAC"/>
    <property type="match status" value="2"/>
</dbReference>
<dbReference type="PROSITE" id="PS50110">
    <property type="entry name" value="RESPONSE_REGULATORY"/>
    <property type="match status" value="1"/>
</dbReference>
<dbReference type="SUPFAM" id="SSF47226">
    <property type="entry name" value="Histidine-containing phosphotransfer domain, HPT domain"/>
    <property type="match status" value="1"/>
</dbReference>
<dbReference type="PANTHER" id="PTHR45339">
    <property type="entry name" value="HYBRID SIGNAL TRANSDUCTION HISTIDINE KINASE J"/>
    <property type="match status" value="1"/>
</dbReference>
<evidence type="ECO:0000256" key="6">
    <source>
        <dbReference type="ARBA" id="ARBA00022679"/>
    </source>
</evidence>
<feature type="domain" description="Histidine kinase" evidence="19">
    <location>
        <begin position="611"/>
        <end position="832"/>
    </location>
</feature>
<keyword evidence="11 18" id="KW-1133">Transmembrane helix</keyword>
<dbReference type="OrthoDB" id="9813151at2"/>
<dbReference type="RefSeq" id="WP_115935168.1">
    <property type="nucleotide sequence ID" value="NZ_QRDW01000001.1"/>
</dbReference>
<dbReference type="Pfam" id="PF01627">
    <property type="entry name" value="Hpt"/>
    <property type="match status" value="1"/>
</dbReference>
<accession>A0A3D9HX52</accession>
<dbReference type="InterPro" id="IPR005467">
    <property type="entry name" value="His_kinase_dom"/>
</dbReference>
<dbReference type="InterPro" id="IPR001610">
    <property type="entry name" value="PAC"/>
</dbReference>
<dbReference type="SMART" id="SM00387">
    <property type="entry name" value="HATPase_c"/>
    <property type="match status" value="1"/>
</dbReference>
<dbReference type="EMBL" id="QRDW01000001">
    <property type="protein sequence ID" value="RED54083.1"/>
    <property type="molecule type" value="Genomic_DNA"/>
</dbReference>
<dbReference type="GO" id="GO:0005886">
    <property type="term" value="C:plasma membrane"/>
    <property type="evidence" value="ECO:0007669"/>
    <property type="project" value="UniProtKB-SubCell"/>
</dbReference>
<evidence type="ECO:0000256" key="16">
    <source>
        <dbReference type="PROSITE-ProRule" id="PRU00110"/>
    </source>
</evidence>
<feature type="domain" description="PAS" evidence="21">
    <location>
        <begin position="341"/>
        <end position="395"/>
    </location>
</feature>
<evidence type="ECO:0000256" key="18">
    <source>
        <dbReference type="SAM" id="Phobius"/>
    </source>
</evidence>
<keyword evidence="12" id="KW-0902">Two-component regulatory system</keyword>
<organism evidence="25 26">
    <name type="scientific">Aestuariispira insulae</name>
    <dbReference type="NCBI Taxonomy" id="1461337"/>
    <lineage>
        <taxon>Bacteria</taxon>
        <taxon>Pseudomonadati</taxon>
        <taxon>Pseudomonadota</taxon>
        <taxon>Alphaproteobacteria</taxon>
        <taxon>Rhodospirillales</taxon>
        <taxon>Kiloniellaceae</taxon>
        <taxon>Aestuariispira</taxon>
    </lineage>
</organism>
<dbReference type="InterPro" id="IPR004358">
    <property type="entry name" value="Sig_transdc_His_kin-like_C"/>
</dbReference>
<keyword evidence="8" id="KW-0547">Nucleotide-binding</keyword>
<dbReference type="SMART" id="SM00388">
    <property type="entry name" value="HisKA"/>
    <property type="match status" value="1"/>
</dbReference>
<dbReference type="PROSITE" id="PS50112">
    <property type="entry name" value="PAS"/>
    <property type="match status" value="2"/>
</dbReference>
<evidence type="ECO:0000256" key="14">
    <source>
        <dbReference type="ARBA" id="ARBA00064003"/>
    </source>
</evidence>
<feature type="modified residue" description="Phosphohistidine" evidence="16">
    <location>
        <position position="1059"/>
    </location>
</feature>
<dbReference type="SUPFAM" id="SSF47384">
    <property type="entry name" value="Homodimeric domain of signal transducing histidine kinase"/>
    <property type="match status" value="1"/>
</dbReference>
<dbReference type="Gene3D" id="1.10.287.130">
    <property type="match status" value="1"/>
</dbReference>
<evidence type="ECO:0000259" key="20">
    <source>
        <dbReference type="PROSITE" id="PS50110"/>
    </source>
</evidence>
<dbReference type="CDD" id="cd06225">
    <property type="entry name" value="HAMP"/>
    <property type="match status" value="1"/>
</dbReference>
<dbReference type="NCBIfam" id="TIGR00229">
    <property type="entry name" value="sensory_box"/>
    <property type="match status" value="2"/>
</dbReference>
<dbReference type="Gene3D" id="3.30.565.10">
    <property type="entry name" value="Histidine kinase-like ATPase, C-terminal domain"/>
    <property type="match status" value="1"/>
</dbReference>
<comment type="subcellular location">
    <subcellularLocation>
        <location evidence="2">Cell membrane</location>
        <topology evidence="2">Multi-pass membrane protein</topology>
    </subcellularLocation>
</comment>
<evidence type="ECO:0000259" key="22">
    <source>
        <dbReference type="PROSITE" id="PS50113"/>
    </source>
</evidence>
<dbReference type="InterPro" id="IPR003594">
    <property type="entry name" value="HATPase_dom"/>
</dbReference>
<dbReference type="InterPro" id="IPR036890">
    <property type="entry name" value="HATPase_C_sf"/>
</dbReference>
<evidence type="ECO:0000256" key="11">
    <source>
        <dbReference type="ARBA" id="ARBA00022989"/>
    </source>
</evidence>
<dbReference type="PRINTS" id="PR00344">
    <property type="entry name" value="BCTRLSENSOR"/>
</dbReference>
<dbReference type="InterPro" id="IPR035965">
    <property type="entry name" value="PAS-like_dom_sf"/>
</dbReference>
<keyword evidence="6" id="KW-0808">Transferase</keyword>
<dbReference type="SMART" id="SM00091">
    <property type="entry name" value="PAS"/>
    <property type="match status" value="2"/>
</dbReference>
<dbReference type="Gene3D" id="3.40.50.2300">
    <property type="match status" value="1"/>
</dbReference>
<keyword evidence="9" id="KW-0418">Kinase</keyword>
<evidence type="ECO:0000313" key="26">
    <source>
        <dbReference type="Proteomes" id="UP000256845"/>
    </source>
</evidence>
<dbReference type="InterPro" id="IPR008207">
    <property type="entry name" value="Sig_transdc_His_kin_Hpt_dom"/>
</dbReference>
<name>A0A3D9HX52_9PROT</name>
<dbReference type="Pfam" id="PF02518">
    <property type="entry name" value="HATPase_c"/>
    <property type="match status" value="1"/>
</dbReference>
<dbReference type="SUPFAM" id="SSF52172">
    <property type="entry name" value="CheY-like"/>
    <property type="match status" value="1"/>
</dbReference>
<dbReference type="Gene3D" id="3.30.450.20">
    <property type="entry name" value="PAS domain"/>
    <property type="match status" value="2"/>
</dbReference>
<dbReference type="PROSITE" id="PS50109">
    <property type="entry name" value="HIS_KIN"/>
    <property type="match status" value="1"/>
</dbReference>
<dbReference type="CDD" id="cd16922">
    <property type="entry name" value="HATPase_EvgS-ArcB-TorS-like"/>
    <property type="match status" value="1"/>
</dbReference>